<dbReference type="AlphaFoldDB" id="A0A7D3XE56"/>
<feature type="transmembrane region" description="Helical" evidence="7">
    <location>
        <begin position="276"/>
        <end position="301"/>
    </location>
</feature>
<protein>
    <submittedName>
        <fullName evidence="9">ABC transporter permease</fullName>
    </submittedName>
</protein>
<organism evidence="9 10">
    <name type="scientific">Erythrobacter mangrovi</name>
    <dbReference type="NCBI Taxonomy" id="2739433"/>
    <lineage>
        <taxon>Bacteria</taxon>
        <taxon>Pseudomonadati</taxon>
        <taxon>Pseudomonadota</taxon>
        <taxon>Alphaproteobacteria</taxon>
        <taxon>Sphingomonadales</taxon>
        <taxon>Erythrobacteraceae</taxon>
        <taxon>Erythrobacter/Porphyrobacter group</taxon>
        <taxon>Erythrobacter</taxon>
    </lineage>
</organism>
<dbReference type="PANTHER" id="PTHR30151:SF7">
    <property type="entry name" value="NITRATE IMPORT PERMEASE PROTEIN NRTB"/>
    <property type="match status" value="1"/>
</dbReference>
<keyword evidence="2 7" id="KW-0813">Transport</keyword>
<dbReference type="PANTHER" id="PTHR30151">
    <property type="entry name" value="ALKANE SULFONATE ABC TRANSPORTER-RELATED, MEMBRANE SUBUNIT"/>
    <property type="match status" value="1"/>
</dbReference>
<dbReference type="GO" id="GO:0005886">
    <property type="term" value="C:plasma membrane"/>
    <property type="evidence" value="ECO:0007669"/>
    <property type="project" value="UniProtKB-SubCell"/>
</dbReference>
<dbReference type="KEGG" id="emv:HQR01_12870"/>
<evidence type="ECO:0000256" key="4">
    <source>
        <dbReference type="ARBA" id="ARBA00022692"/>
    </source>
</evidence>
<keyword evidence="10" id="KW-1185">Reference proteome</keyword>
<dbReference type="PROSITE" id="PS50928">
    <property type="entry name" value="ABC_TM1"/>
    <property type="match status" value="1"/>
</dbReference>
<evidence type="ECO:0000313" key="10">
    <source>
        <dbReference type="Proteomes" id="UP000504693"/>
    </source>
</evidence>
<gene>
    <name evidence="9" type="ORF">HQR01_12870</name>
</gene>
<dbReference type="Pfam" id="PF00528">
    <property type="entry name" value="BPD_transp_1"/>
    <property type="match status" value="1"/>
</dbReference>
<dbReference type="Gene3D" id="1.10.3720.10">
    <property type="entry name" value="MetI-like"/>
    <property type="match status" value="1"/>
</dbReference>
<keyword evidence="3" id="KW-1003">Cell membrane</keyword>
<name>A0A7D3XE56_9SPHN</name>
<feature type="domain" description="ABC transmembrane type-1" evidence="8">
    <location>
        <begin position="149"/>
        <end position="343"/>
    </location>
</feature>
<feature type="transmembrane region" description="Helical" evidence="7">
    <location>
        <begin position="197"/>
        <end position="215"/>
    </location>
</feature>
<evidence type="ECO:0000313" key="9">
    <source>
        <dbReference type="EMBL" id="QKG72800.1"/>
    </source>
</evidence>
<reference evidence="9 10" key="1">
    <citation type="submission" date="2020-05" db="EMBL/GenBank/DDBJ databases">
        <title>Erythrobacter mangrovi sp. nov., isolated from rhizosphere soil of mangrove plant (Kandelia candel).</title>
        <authorList>
            <person name="Ye Y.H."/>
        </authorList>
    </citation>
    <scope>NUCLEOTIDE SEQUENCE [LARGE SCALE GENOMIC DNA]</scope>
    <source>
        <strain evidence="9 10">EB310</strain>
    </source>
</reference>
<evidence type="ECO:0000256" key="2">
    <source>
        <dbReference type="ARBA" id="ARBA00022448"/>
    </source>
</evidence>
<evidence type="ECO:0000256" key="5">
    <source>
        <dbReference type="ARBA" id="ARBA00022989"/>
    </source>
</evidence>
<accession>A0A7D3XE56</accession>
<evidence type="ECO:0000259" key="8">
    <source>
        <dbReference type="PROSITE" id="PS50928"/>
    </source>
</evidence>
<dbReference type="EMBL" id="CP053921">
    <property type="protein sequence ID" value="QKG72800.1"/>
    <property type="molecule type" value="Genomic_DNA"/>
</dbReference>
<keyword evidence="6 7" id="KW-0472">Membrane</keyword>
<evidence type="ECO:0000256" key="6">
    <source>
        <dbReference type="ARBA" id="ARBA00023136"/>
    </source>
</evidence>
<dbReference type="InterPro" id="IPR035906">
    <property type="entry name" value="MetI-like_sf"/>
</dbReference>
<proteinExistence type="inferred from homology"/>
<feature type="transmembrane region" description="Helical" evidence="7">
    <location>
        <begin position="156"/>
        <end position="176"/>
    </location>
</feature>
<comment type="similarity">
    <text evidence="7">Belongs to the binding-protein-dependent transport system permease family.</text>
</comment>
<evidence type="ECO:0000256" key="7">
    <source>
        <dbReference type="RuleBase" id="RU363032"/>
    </source>
</evidence>
<feature type="transmembrane region" description="Helical" evidence="7">
    <location>
        <begin position="321"/>
        <end position="339"/>
    </location>
</feature>
<comment type="subcellular location">
    <subcellularLocation>
        <location evidence="1 7">Cell membrane</location>
        <topology evidence="1 7">Multi-pass membrane protein</topology>
    </subcellularLocation>
</comment>
<evidence type="ECO:0000256" key="3">
    <source>
        <dbReference type="ARBA" id="ARBA00022475"/>
    </source>
</evidence>
<dbReference type="GO" id="GO:0055085">
    <property type="term" value="P:transmembrane transport"/>
    <property type="evidence" value="ECO:0007669"/>
    <property type="project" value="InterPro"/>
</dbReference>
<dbReference type="InterPro" id="IPR000515">
    <property type="entry name" value="MetI-like"/>
</dbReference>
<keyword evidence="4 7" id="KW-0812">Transmembrane</keyword>
<dbReference type="SUPFAM" id="SSF161098">
    <property type="entry name" value="MetI-like"/>
    <property type="match status" value="1"/>
</dbReference>
<dbReference type="Proteomes" id="UP000504693">
    <property type="component" value="Chromosome"/>
</dbReference>
<sequence length="356" mass="37273">MATAFANSGPFEQSKACTPEVGEAPVLEKRAGAETEPAETPGIAATALAGKLSTLLRSLVAPVIGILAFLFLWAALAPQVDTSLGALPGPVEVGEQGVALYEEWGAAKDLEARFYADQDARNEAAIAAGNPGAVQAFEYAGPPTFLDQIATSLETVALGFLLATLVAVPIGLLAGLSPVFNAAINPLVQIMKPVSPLAWLPIVTMVISALITSADPILPKAFVISALVVMLCSLWPTLINTAVGASSIDKDLLNVGRVLKLGFLAKLSKLVLPASLPYIFTGMRLSLGVGWMVLIAAEMLAQNPGLGKFVWDEFQNGSSQSLARIMFAVIVIGLIGFLLDRLMMILQSLASKNHTV</sequence>
<keyword evidence="5 7" id="KW-1133">Transmembrane helix</keyword>
<evidence type="ECO:0000256" key="1">
    <source>
        <dbReference type="ARBA" id="ARBA00004651"/>
    </source>
</evidence>
<feature type="transmembrane region" description="Helical" evidence="7">
    <location>
        <begin position="221"/>
        <end position="243"/>
    </location>
</feature>
<feature type="transmembrane region" description="Helical" evidence="7">
    <location>
        <begin position="59"/>
        <end position="76"/>
    </location>
</feature>